<proteinExistence type="predicted"/>
<protein>
    <submittedName>
        <fullName evidence="1">Uncharacterized protein</fullName>
    </submittedName>
</protein>
<organism evidence="1">
    <name type="scientific">Paraclostridium sordellii</name>
    <name type="common">Clostridium sordellii</name>
    <dbReference type="NCBI Taxonomy" id="1505"/>
    <lineage>
        <taxon>Bacteria</taxon>
        <taxon>Bacillati</taxon>
        <taxon>Bacillota</taxon>
        <taxon>Clostridia</taxon>
        <taxon>Peptostreptococcales</taxon>
        <taxon>Peptostreptococcaceae</taxon>
        <taxon>Paraclostridium</taxon>
    </lineage>
</organism>
<evidence type="ECO:0000313" key="1">
    <source>
        <dbReference type="EMBL" id="AUO31798.1"/>
    </source>
</evidence>
<geneLocation type="plasmid" evidence="1">
    <name>pCS1-5</name>
</geneLocation>
<name>A0A2I6SW80_PARSO</name>
<reference evidence="1" key="1">
    <citation type="submission" date="2017-10" db="EMBL/GenBank/DDBJ databases">
        <title>Conjugative transfer of the toxin plasmid of Clostridium sordellii.</title>
        <authorList>
            <person name="Vidor C.J."/>
            <person name="Awad M."/>
            <person name="Lyras D."/>
        </authorList>
    </citation>
    <scope>NUCLEOTIDE SEQUENCE</scope>
    <source>
        <strain evidence="1">S0804018</strain>
        <plasmid evidence="1">pCS1-5</plasmid>
    </source>
</reference>
<dbReference type="InterPro" id="IPR003647">
    <property type="entry name" value="Intron_nuc_1_rpt"/>
</dbReference>
<accession>A0A2I6SW80</accession>
<sequence length="128" mass="14906">MARSLTYNIVNDDLTMNNYFALVAMILNPDLKYQKALNLFGIADKATLDEEFIDGNLKKIKKNKERLKSVKVIDIDTDEVKMYQSLKEIEFNLGIKSKYISAYIADRKLYKGKYRFYRLNEDGASEND</sequence>
<dbReference type="RefSeq" id="WP_172692184.1">
    <property type="nucleotide sequence ID" value="NZ_MG205643.1"/>
</dbReference>
<dbReference type="AlphaFoldDB" id="A0A2I6SW80"/>
<dbReference type="EMBL" id="MG205643">
    <property type="protein sequence ID" value="AUO31798.1"/>
    <property type="molecule type" value="Genomic_DNA"/>
</dbReference>
<keyword evidence="1" id="KW-0614">Plasmid</keyword>
<dbReference type="SMART" id="SM00497">
    <property type="entry name" value="IENR1"/>
    <property type="match status" value="1"/>
</dbReference>